<organism evidence="2 3">
    <name type="scientific">Tautonia plasticadhaerens</name>
    <dbReference type="NCBI Taxonomy" id="2527974"/>
    <lineage>
        <taxon>Bacteria</taxon>
        <taxon>Pseudomonadati</taxon>
        <taxon>Planctomycetota</taxon>
        <taxon>Planctomycetia</taxon>
        <taxon>Isosphaerales</taxon>
        <taxon>Isosphaeraceae</taxon>
        <taxon>Tautonia</taxon>
    </lineage>
</organism>
<gene>
    <name evidence="2" type="ORF">ElP_29180</name>
</gene>
<keyword evidence="3" id="KW-1185">Reference proteome</keyword>
<evidence type="ECO:0000313" key="2">
    <source>
        <dbReference type="EMBL" id="QDV35021.1"/>
    </source>
</evidence>
<sequence>MTFRETLEQHLRALKERDLDALIATLPDDELTQISADGRLVRSVDEFVRRHRDWFSSPSWTLETRLEELTEADALGLAVVHLTCRDEPPDGDRVVTQGFLTLAFARQDDRWVMFHDQTTPTRPRTDPAG</sequence>
<dbReference type="OrthoDB" id="129755at2"/>
<evidence type="ECO:0000313" key="3">
    <source>
        <dbReference type="Proteomes" id="UP000317835"/>
    </source>
</evidence>
<dbReference type="KEGG" id="tpla:ElP_29180"/>
<name>A0A518H2D8_9BACT</name>
<dbReference type="Gene3D" id="3.10.450.50">
    <property type="match status" value="1"/>
</dbReference>
<proteinExistence type="predicted"/>
<feature type="domain" description="SnoaL-like" evidence="1">
    <location>
        <begin position="5"/>
        <end position="117"/>
    </location>
</feature>
<protein>
    <recommendedName>
        <fullName evidence="1">SnoaL-like domain-containing protein</fullName>
    </recommendedName>
</protein>
<dbReference type="InterPro" id="IPR037401">
    <property type="entry name" value="SnoaL-like"/>
</dbReference>
<reference evidence="2 3" key="1">
    <citation type="submission" date="2019-02" db="EMBL/GenBank/DDBJ databases">
        <title>Deep-cultivation of Planctomycetes and their phenomic and genomic characterization uncovers novel biology.</title>
        <authorList>
            <person name="Wiegand S."/>
            <person name="Jogler M."/>
            <person name="Boedeker C."/>
            <person name="Pinto D."/>
            <person name="Vollmers J."/>
            <person name="Rivas-Marin E."/>
            <person name="Kohn T."/>
            <person name="Peeters S.H."/>
            <person name="Heuer A."/>
            <person name="Rast P."/>
            <person name="Oberbeckmann S."/>
            <person name="Bunk B."/>
            <person name="Jeske O."/>
            <person name="Meyerdierks A."/>
            <person name="Storesund J.E."/>
            <person name="Kallscheuer N."/>
            <person name="Luecker S."/>
            <person name="Lage O.M."/>
            <person name="Pohl T."/>
            <person name="Merkel B.J."/>
            <person name="Hornburger P."/>
            <person name="Mueller R.-W."/>
            <person name="Bruemmer F."/>
            <person name="Labrenz M."/>
            <person name="Spormann A.M."/>
            <person name="Op den Camp H."/>
            <person name="Overmann J."/>
            <person name="Amann R."/>
            <person name="Jetten M.S.M."/>
            <person name="Mascher T."/>
            <person name="Medema M.H."/>
            <person name="Devos D.P."/>
            <person name="Kaster A.-K."/>
            <person name="Ovreas L."/>
            <person name="Rohde M."/>
            <person name="Galperin M.Y."/>
            <person name="Jogler C."/>
        </authorList>
    </citation>
    <scope>NUCLEOTIDE SEQUENCE [LARGE SCALE GENOMIC DNA]</scope>
    <source>
        <strain evidence="2 3">ElP</strain>
    </source>
</reference>
<dbReference type="Proteomes" id="UP000317835">
    <property type="component" value="Chromosome"/>
</dbReference>
<dbReference type="RefSeq" id="WP_145270326.1">
    <property type="nucleotide sequence ID" value="NZ_CP036426.1"/>
</dbReference>
<dbReference type="AlphaFoldDB" id="A0A518H2D8"/>
<accession>A0A518H2D8</accession>
<dbReference type="Pfam" id="PF13474">
    <property type="entry name" value="SnoaL_3"/>
    <property type="match status" value="1"/>
</dbReference>
<evidence type="ECO:0000259" key="1">
    <source>
        <dbReference type="Pfam" id="PF13474"/>
    </source>
</evidence>
<dbReference type="SUPFAM" id="SSF54427">
    <property type="entry name" value="NTF2-like"/>
    <property type="match status" value="1"/>
</dbReference>
<dbReference type="InterPro" id="IPR032710">
    <property type="entry name" value="NTF2-like_dom_sf"/>
</dbReference>
<dbReference type="EMBL" id="CP036426">
    <property type="protein sequence ID" value="QDV35021.1"/>
    <property type="molecule type" value="Genomic_DNA"/>
</dbReference>